<evidence type="ECO:0000256" key="1">
    <source>
        <dbReference type="SAM" id="MobiDB-lite"/>
    </source>
</evidence>
<protein>
    <submittedName>
        <fullName evidence="2">Uncharacterized protein</fullName>
    </submittedName>
</protein>
<dbReference type="EMBL" id="JBHRXI010000001">
    <property type="protein sequence ID" value="MFC3612555.1"/>
    <property type="molecule type" value="Genomic_DNA"/>
</dbReference>
<accession>A0ABV7TBK1</accession>
<dbReference type="Proteomes" id="UP001595629">
    <property type="component" value="Unassembled WGS sequence"/>
</dbReference>
<feature type="region of interest" description="Disordered" evidence="1">
    <location>
        <begin position="26"/>
        <end position="58"/>
    </location>
</feature>
<organism evidence="2 3">
    <name type="scientific">Lutimaribacter marinistellae</name>
    <dbReference type="NCBI Taxonomy" id="1820329"/>
    <lineage>
        <taxon>Bacteria</taxon>
        <taxon>Pseudomonadati</taxon>
        <taxon>Pseudomonadota</taxon>
        <taxon>Alphaproteobacteria</taxon>
        <taxon>Rhodobacterales</taxon>
        <taxon>Roseobacteraceae</taxon>
        <taxon>Lutimaribacter</taxon>
    </lineage>
</organism>
<sequence>MSERYFLCRGAGLPLASILAPTAAPTAPALSEGERTRVAHMSGSMDGWQRPDPVKTTR</sequence>
<reference evidence="3" key="1">
    <citation type="journal article" date="2019" name="Int. J. Syst. Evol. Microbiol.">
        <title>The Global Catalogue of Microorganisms (GCM) 10K type strain sequencing project: providing services to taxonomists for standard genome sequencing and annotation.</title>
        <authorList>
            <consortium name="The Broad Institute Genomics Platform"/>
            <consortium name="The Broad Institute Genome Sequencing Center for Infectious Disease"/>
            <person name="Wu L."/>
            <person name="Ma J."/>
        </authorList>
    </citation>
    <scope>NUCLEOTIDE SEQUENCE [LARGE SCALE GENOMIC DNA]</scope>
    <source>
        <strain evidence="3">KCTC 42911</strain>
    </source>
</reference>
<keyword evidence="3" id="KW-1185">Reference proteome</keyword>
<gene>
    <name evidence="2" type="ORF">ACFORG_02180</name>
</gene>
<evidence type="ECO:0000313" key="2">
    <source>
        <dbReference type="EMBL" id="MFC3612555.1"/>
    </source>
</evidence>
<evidence type="ECO:0000313" key="3">
    <source>
        <dbReference type="Proteomes" id="UP001595629"/>
    </source>
</evidence>
<name>A0ABV7TBK1_9RHOB</name>
<proteinExistence type="predicted"/>
<dbReference type="RefSeq" id="WP_386733732.1">
    <property type="nucleotide sequence ID" value="NZ_JBHRXI010000001.1"/>
</dbReference>
<comment type="caution">
    <text evidence="2">The sequence shown here is derived from an EMBL/GenBank/DDBJ whole genome shotgun (WGS) entry which is preliminary data.</text>
</comment>